<sequence length="156" mass="17938">MYLKRTLVSVLLSLSLVLIGGFDNVVEASSSSTEKTVKTKVDLETVKYELEVDQTKKEVIEVLGEDKSAVINMLDGSSTWRYDINTVKGYSFETKYDIVDIEDIQSGDIQLQVFIGWNKESNKINRIAAYYLNKKNKRVYEYRMYPDESIKENPIT</sequence>
<name>A0ABY4GXS2_9BACI</name>
<dbReference type="EMBL" id="CP095074">
    <property type="protein sequence ID" value="UOQ92869.1"/>
    <property type="molecule type" value="Genomic_DNA"/>
</dbReference>
<evidence type="ECO:0000313" key="3">
    <source>
        <dbReference type="Proteomes" id="UP000831880"/>
    </source>
</evidence>
<evidence type="ECO:0008006" key="4">
    <source>
        <dbReference type="Google" id="ProtNLM"/>
    </source>
</evidence>
<accession>A0ABY4GXS2</accession>
<keyword evidence="3" id="KW-1185">Reference proteome</keyword>
<protein>
    <recommendedName>
        <fullName evidence="4">Lipoprotein</fullName>
    </recommendedName>
</protein>
<evidence type="ECO:0000256" key="1">
    <source>
        <dbReference type="SAM" id="SignalP"/>
    </source>
</evidence>
<evidence type="ECO:0000313" key="2">
    <source>
        <dbReference type="EMBL" id="UOQ92869.1"/>
    </source>
</evidence>
<feature type="chain" id="PRO_5046603914" description="Lipoprotein" evidence="1">
    <location>
        <begin position="21"/>
        <end position="156"/>
    </location>
</feature>
<dbReference type="Proteomes" id="UP000831880">
    <property type="component" value="Chromosome"/>
</dbReference>
<gene>
    <name evidence="2" type="ORF">MUO14_21080</name>
</gene>
<proteinExistence type="predicted"/>
<keyword evidence="1" id="KW-0732">Signal</keyword>
<reference evidence="2 3" key="1">
    <citation type="submission" date="2022-04" db="EMBL/GenBank/DDBJ databases">
        <title>Halobacillus sp. isolated from saltern.</title>
        <authorList>
            <person name="Won M."/>
            <person name="Lee C.-M."/>
            <person name="Woen H.-Y."/>
            <person name="Kwon S.-W."/>
        </authorList>
    </citation>
    <scope>NUCLEOTIDE SEQUENCE [LARGE SCALE GENOMIC DNA]</scope>
    <source>
        <strain evidence="2 3">SSTM10-2</strain>
    </source>
</reference>
<organism evidence="2 3">
    <name type="scientific">Halobacillus shinanisalinarum</name>
    <dbReference type="NCBI Taxonomy" id="2932258"/>
    <lineage>
        <taxon>Bacteria</taxon>
        <taxon>Bacillati</taxon>
        <taxon>Bacillota</taxon>
        <taxon>Bacilli</taxon>
        <taxon>Bacillales</taxon>
        <taxon>Bacillaceae</taxon>
        <taxon>Halobacillus</taxon>
    </lineage>
</organism>
<dbReference type="RefSeq" id="WP_244752473.1">
    <property type="nucleotide sequence ID" value="NZ_CP095074.1"/>
</dbReference>
<feature type="signal peptide" evidence="1">
    <location>
        <begin position="1"/>
        <end position="20"/>
    </location>
</feature>